<name>A0A1H5YZQ3_9VIBR</name>
<evidence type="ECO:0000313" key="1">
    <source>
        <dbReference type="EMBL" id="SEG28875.1"/>
    </source>
</evidence>
<reference evidence="2" key="1">
    <citation type="submission" date="2016-10" db="EMBL/GenBank/DDBJ databases">
        <authorList>
            <person name="Varghese N."/>
            <person name="Submissions S."/>
        </authorList>
    </citation>
    <scope>NUCLEOTIDE SEQUENCE [LARGE SCALE GENOMIC DNA]</scope>
    <source>
        <strain evidence="2">CGMCC 1.7062</strain>
    </source>
</reference>
<organism evidence="1 2">
    <name type="scientific">Vibrio hangzhouensis</name>
    <dbReference type="NCBI Taxonomy" id="462991"/>
    <lineage>
        <taxon>Bacteria</taxon>
        <taxon>Pseudomonadati</taxon>
        <taxon>Pseudomonadota</taxon>
        <taxon>Gammaproteobacteria</taxon>
        <taxon>Vibrionales</taxon>
        <taxon>Vibrionaceae</taxon>
        <taxon>Vibrio</taxon>
    </lineage>
</organism>
<dbReference type="Proteomes" id="UP000236721">
    <property type="component" value="Unassembled WGS sequence"/>
</dbReference>
<dbReference type="AlphaFoldDB" id="A0A1H5YZQ3"/>
<proteinExistence type="predicted"/>
<protein>
    <submittedName>
        <fullName evidence="1">Uncharacterized protein</fullName>
    </submittedName>
</protein>
<evidence type="ECO:0000313" key="2">
    <source>
        <dbReference type="Proteomes" id="UP000236721"/>
    </source>
</evidence>
<dbReference type="OrthoDB" id="5918798at2"/>
<dbReference type="EMBL" id="FNVG01000010">
    <property type="protein sequence ID" value="SEG28875.1"/>
    <property type="molecule type" value="Genomic_DNA"/>
</dbReference>
<gene>
    <name evidence="1" type="ORF">SAMN04488244_11082</name>
</gene>
<keyword evidence="2" id="KW-1185">Reference proteome</keyword>
<sequence>MSNAVMLFLERNPIRSFETEEIYLNRIAEIAVNERLDLDDFFLVLGDKYPQRWKQIADLNSKLSGSDS</sequence>
<dbReference type="RefSeq" id="WP_103880548.1">
    <property type="nucleotide sequence ID" value="NZ_FNVG01000010.1"/>
</dbReference>
<accession>A0A1H5YZQ3</accession>